<protein>
    <submittedName>
        <fullName evidence="5">2-dehydro-3-deoxyglucarate aldolase</fullName>
    </submittedName>
</protein>
<evidence type="ECO:0000313" key="5">
    <source>
        <dbReference type="EMBL" id="KAA1176980.1"/>
    </source>
</evidence>
<sequence length="281" mass="29203">MTQLSNANDPAGTGSDAKMVGADKLRSLATAESPRALGGWLTVASSEYLAALSASSLDYIGIDCQHGLSSEADVARMLVEAGPSPVPLLVRVSANRTELIQRVIDAGADGVIIPLVNDAEEARSAVSAVKFPPEGVRSYGPVARHIPREPAELARRVLVLAMIESEAGVKNVNEILAVPGIDGVYVGPADLGLSLGLGHQQFPTTPQLSDALKTIAAAAHGASKIAGLHSGSEFFVEMYRSLGFTLLTMGIHSSFVLAGVERALERVNAPKNILSGTSPYG</sequence>
<organism evidence="5 6">
    <name type="scientific">Rhizobium tropici</name>
    <dbReference type="NCBI Taxonomy" id="398"/>
    <lineage>
        <taxon>Bacteria</taxon>
        <taxon>Pseudomonadati</taxon>
        <taxon>Pseudomonadota</taxon>
        <taxon>Alphaproteobacteria</taxon>
        <taxon>Hyphomicrobiales</taxon>
        <taxon>Rhizobiaceae</taxon>
        <taxon>Rhizobium/Agrobacterium group</taxon>
        <taxon>Rhizobium</taxon>
    </lineage>
</organism>
<dbReference type="Proteomes" id="UP000323608">
    <property type="component" value="Unassembled WGS sequence"/>
</dbReference>
<gene>
    <name evidence="5" type="ORF">FP026_25800</name>
</gene>
<accession>A0A5B0VQL2</accession>
<keyword evidence="2" id="KW-0479">Metal-binding</keyword>
<dbReference type="RefSeq" id="WP_149637435.1">
    <property type="nucleotide sequence ID" value="NZ_VNIP01000014.1"/>
</dbReference>
<evidence type="ECO:0000313" key="6">
    <source>
        <dbReference type="Proteomes" id="UP000323608"/>
    </source>
</evidence>
<keyword evidence="3" id="KW-0456">Lyase</keyword>
<evidence type="ECO:0000256" key="3">
    <source>
        <dbReference type="ARBA" id="ARBA00023239"/>
    </source>
</evidence>
<dbReference type="SUPFAM" id="SSF51621">
    <property type="entry name" value="Phosphoenolpyruvate/pyruvate domain"/>
    <property type="match status" value="1"/>
</dbReference>
<dbReference type="InterPro" id="IPR040442">
    <property type="entry name" value="Pyrv_kinase-like_dom_sf"/>
</dbReference>
<dbReference type="OrthoDB" id="9802624at2"/>
<dbReference type="PANTHER" id="PTHR30502:SF0">
    <property type="entry name" value="PHOSPHOENOLPYRUVATE CARBOXYLASE FAMILY PROTEIN"/>
    <property type="match status" value="1"/>
</dbReference>
<dbReference type="GO" id="GO:0046872">
    <property type="term" value="F:metal ion binding"/>
    <property type="evidence" value="ECO:0007669"/>
    <property type="project" value="UniProtKB-KW"/>
</dbReference>
<name>A0A5B0VQL2_RHITR</name>
<dbReference type="GO" id="GO:0016832">
    <property type="term" value="F:aldehyde-lyase activity"/>
    <property type="evidence" value="ECO:0007669"/>
    <property type="project" value="TreeGrafter"/>
</dbReference>
<dbReference type="Pfam" id="PF03328">
    <property type="entry name" value="HpcH_HpaI"/>
    <property type="match status" value="1"/>
</dbReference>
<dbReference type="AlphaFoldDB" id="A0A5B0VQL2"/>
<dbReference type="InterPro" id="IPR050251">
    <property type="entry name" value="HpcH-HpaI_aldolase"/>
</dbReference>
<reference evidence="5 6" key="1">
    <citation type="submission" date="2019-07" db="EMBL/GenBank/DDBJ databases">
        <title>The Draft Genome Sequence of Rhizobium tropici SARCC-755 Associated with Superior Nodulation on Pigeonpea (Cajanus cajan (L.) Millsp.).</title>
        <authorList>
            <person name="Bopape F.L."/>
            <person name="Hassen A.I."/>
            <person name="Swanevelder Z.H."/>
            <person name="Gwata E.T."/>
        </authorList>
    </citation>
    <scope>NUCLEOTIDE SEQUENCE [LARGE SCALE GENOMIC DNA]</scope>
    <source>
        <strain evidence="5 6">SARCC-755</strain>
    </source>
</reference>
<comment type="caution">
    <text evidence="5">The sequence shown here is derived from an EMBL/GenBank/DDBJ whole genome shotgun (WGS) entry which is preliminary data.</text>
</comment>
<evidence type="ECO:0000256" key="2">
    <source>
        <dbReference type="ARBA" id="ARBA00022723"/>
    </source>
</evidence>
<dbReference type="InterPro" id="IPR015813">
    <property type="entry name" value="Pyrv/PenolPyrv_kinase-like_dom"/>
</dbReference>
<evidence type="ECO:0000259" key="4">
    <source>
        <dbReference type="Pfam" id="PF03328"/>
    </source>
</evidence>
<proteinExistence type="inferred from homology"/>
<feature type="domain" description="HpcH/HpaI aldolase/citrate lyase" evidence="4">
    <location>
        <begin position="40"/>
        <end position="223"/>
    </location>
</feature>
<dbReference type="EMBL" id="VNIP01000014">
    <property type="protein sequence ID" value="KAA1176980.1"/>
    <property type="molecule type" value="Genomic_DNA"/>
</dbReference>
<comment type="similarity">
    <text evidence="1">Belongs to the HpcH/HpaI aldolase family.</text>
</comment>
<dbReference type="PANTHER" id="PTHR30502">
    <property type="entry name" value="2-KETO-3-DEOXY-L-RHAMNONATE ALDOLASE"/>
    <property type="match status" value="1"/>
</dbReference>
<dbReference type="Gene3D" id="3.20.20.60">
    <property type="entry name" value="Phosphoenolpyruvate-binding domains"/>
    <property type="match status" value="1"/>
</dbReference>
<dbReference type="GO" id="GO:0005737">
    <property type="term" value="C:cytoplasm"/>
    <property type="evidence" value="ECO:0007669"/>
    <property type="project" value="TreeGrafter"/>
</dbReference>
<evidence type="ECO:0000256" key="1">
    <source>
        <dbReference type="ARBA" id="ARBA00005568"/>
    </source>
</evidence>
<dbReference type="InterPro" id="IPR005000">
    <property type="entry name" value="Aldolase/citrate-lyase_domain"/>
</dbReference>